<organism evidence="3 4">
    <name type="scientific">Nocardia ignorata</name>
    <dbReference type="NCBI Taxonomy" id="145285"/>
    <lineage>
        <taxon>Bacteria</taxon>
        <taxon>Bacillati</taxon>
        <taxon>Actinomycetota</taxon>
        <taxon>Actinomycetes</taxon>
        <taxon>Mycobacteriales</taxon>
        <taxon>Nocardiaceae</taxon>
        <taxon>Nocardia</taxon>
    </lineage>
</organism>
<dbReference type="EMBL" id="SNXK01000010">
    <property type="protein sequence ID" value="TDP30948.1"/>
    <property type="molecule type" value="Genomic_DNA"/>
</dbReference>
<accession>A0A4R6P000</accession>
<comment type="caution">
    <text evidence="3">The sequence shown here is derived from an EMBL/GenBank/DDBJ whole genome shotgun (WGS) entry which is preliminary data.</text>
</comment>
<protein>
    <submittedName>
        <fullName evidence="3">Uncharacterized protein</fullName>
    </submittedName>
</protein>
<feature type="region of interest" description="Disordered" evidence="1">
    <location>
        <begin position="1"/>
        <end position="40"/>
    </location>
</feature>
<dbReference type="Proteomes" id="UP000295087">
    <property type="component" value="Unassembled WGS sequence"/>
</dbReference>
<evidence type="ECO:0000313" key="3">
    <source>
        <dbReference type="EMBL" id="TDP30948.1"/>
    </source>
</evidence>
<dbReference type="AlphaFoldDB" id="A0A4R6P000"/>
<evidence type="ECO:0000256" key="2">
    <source>
        <dbReference type="SAM" id="Phobius"/>
    </source>
</evidence>
<gene>
    <name evidence="3" type="ORF">DFR75_110156</name>
</gene>
<feature type="region of interest" description="Disordered" evidence="1">
    <location>
        <begin position="238"/>
        <end position="257"/>
    </location>
</feature>
<feature type="transmembrane region" description="Helical" evidence="2">
    <location>
        <begin position="47"/>
        <end position="65"/>
    </location>
</feature>
<keyword evidence="4" id="KW-1185">Reference proteome</keyword>
<sequence length="257" mass="26253">MPDDPRSSEPASTTAPDDRGDLVAPTVPPEEVAGVDDPTGLSGRSKVVLGAAAVLAVVLLIVAFTRPHAAGHVATDRLGPAQGEQVDDYLADARASLDGTDVDPRWALVSFTEYQTPQQLPGIADGLRISGVIQHVPIDRVQTPVVTVATPAGDEPAVRSGEAAAGLLESQQVRDGRSAEVVRVSASRLRGGCACTAGVVVRGTLPQLRDLAAAPGVRAVQALPADAVAGRFAVSPLLPENTGTITPTPDDGPVPAE</sequence>
<keyword evidence="2" id="KW-0812">Transmembrane</keyword>
<evidence type="ECO:0000313" key="4">
    <source>
        <dbReference type="Proteomes" id="UP000295087"/>
    </source>
</evidence>
<evidence type="ECO:0000256" key="1">
    <source>
        <dbReference type="SAM" id="MobiDB-lite"/>
    </source>
</evidence>
<keyword evidence="2" id="KW-0472">Membrane</keyword>
<name>A0A4R6P000_NOCIG</name>
<proteinExistence type="predicted"/>
<reference evidence="3 4" key="1">
    <citation type="submission" date="2019-03" db="EMBL/GenBank/DDBJ databases">
        <title>Genomic Encyclopedia of Type Strains, Phase IV (KMG-IV): sequencing the most valuable type-strain genomes for metagenomic binning, comparative biology and taxonomic classification.</title>
        <authorList>
            <person name="Goeker M."/>
        </authorList>
    </citation>
    <scope>NUCLEOTIDE SEQUENCE [LARGE SCALE GENOMIC DNA]</scope>
    <source>
        <strain evidence="3 4">DSM 44496</strain>
    </source>
</reference>
<keyword evidence="2" id="KW-1133">Transmembrane helix</keyword>